<comment type="caution">
    <text evidence="2">The sequence shown here is derived from an EMBL/GenBank/DDBJ whole genome shotgun (WGS) entry which is preliminary data.</text>
</comment>
<feature type="domain" description="Helix-turn-helix" evidence="1">
    <location>
        <begin position="145"/>
        <end position="189"/>
    </location>
</feature>
<dbReference type="SUPFAM" id="SSF46955">
    <property type="entry name" value="Putative DNA-binding domain"/>
    <property type="match status" value="1"/>
</dbReference>
<dbReference type="InterPro" id="IPR010093">
    <property type="entry name" value="SinI_DNA-bd"/>
</dbReference>
<gene>
    <name evidence="2" type="ORF">ACFQ4A_14400</name>
</gene>
<evidence type="ECO:0000259" key="1">
    <source>
        <dbReference type="Pfam" id="PF12728"/>
    </source>
</evidence>
<dbReference type="EMBL" id="JBHTNH010000028">
    <property type="protein sequence ID" value="MFD1362846.1"/>
    <property type="molecule type" value="Genomic_DNA"/>
</dbReference>
<dbReference type="Pfam" id="PF12728">
    <property type="entry name" value="HTH_17"/>
    <property type="match status" value="1"/>
</dbReference>
<reference evidence="3" key="1">
    <citation type="journal article" date="2019" name="Int. J. Syst. Evol. Microbiol.">
        <title>The Global Catalogue of Microorganisms (GCM) 10K type strain sequencing project: providing services to taxonomists for standard genome sequencing and annotation.</title>
        <authorList>
            <consortium name="The Broad Institute Genomics Platform"/>
            <consortium name="The Broad Institute Genome Sequencing Center for Infectious Disease"/>
            <person name="Wu L."/>
            <person name="Ma J."/>
        </authorList>
    </citation>
    <scope>NUCLEOTIDE SEQUENCE [LARGE SCALE GENOMIC DNA]</scope>
    <source>
        <strain evidence="3">CCUG 54822</strain>
    </source>
</reference>
<protein>
    <submittedName>
        <fullName evidence="2">Helix-turn-helix domain-containing protein</fullName>
    </submittedName>
</protein>
<sequence length="221" mass="25837">MNREQETLWDTVKYFTQLEDANKAETLLRTTLEKSMRLMNIYTPIISDLRFSIPDEKHLDQLRHLDMAIRKKISTSSYEQTFEELLDYIQMISEMTEDAQDTNKKMVASILAKKTKQKVRLRKTVHSPLDKISPAEVKKESNHPYYTTSEAAHKLGLSDQTVRRMCESGKFNGAYRSEGGHWRIPEDNFITTKEQDQKVDKLFKQLDRKNREAGGVNEFDL</sequence>
<dbReference type="NCBIfam" id="TIGR01764">
    <property type="entry name" value="excise"/>
    <property type="match status" value="1"/>
</dbReference>
<evidence type="ECO:0000313" key="3">
    <source>
        <dbReference type="Proteomes" id="UP001597178"/>
    </source>
</evidence>
<evidence type="ECO:0000313" key="2">
    <source>
        <dbReference type="EMBL" id="MFD1362846.1"/>
    </source>
</evidence>
<dbReference type="InterPro" id="IPR009061">
    <property type="entry name" value="DNA-bd_dom_put_sf"/>
</dbReference>
<dbReference type="Gene3D" id="1.10.1660.10">
    <property type="match status" value="1"/>
</dbReference>
<organism evidence="2 3">
    <name type="scientific">Lentibacillus salinarum</name>
    <dbReference type="NCBI Taxonomy" id="446820"/>
    <lineage>
        <taxon>Bacteria</taxon>
        <taxon>Bacillati</taxon>
        <taxon>Bacillota</taxon>
        <taxon>Bacilli</taxon>
        <taxon>Bacillales</taxon>
        <taxon>Bacillaceae</taxon>
        <taxon>Lentibacillus</taxon>
    </lineage>
</organism>
<proteinExistence type="predicted"/>
<dbReference type="Proteomes" id="UP001597178">
    <property type="component" value="Unassembled WGS sequence"/>
</dbReference>
<name>A0ABW3ZWU9_9BACI</name>
<keyword evidence="3" id="KW-1185">Reference proteome</keyword>
<dbReference type="InterPro" id="IPR041657">
    <property type="entry name" value="HTH_17"/>
</dbReference>
<accession>A0ABW3ZWU9</accession>